<dbReference type="FunFam" id="3.40.50.300:FF:000582">
    <property type="entry name" value="Midasin"/>
    <property type="match status" value="1"/>
</dbReference>
<keyword evidence="6 10" id="KW-0547">Nucleotide-binding</keyword>
<feature type="compositionally biased region" description="Acidic residues" evidence="11">
    <location>
        <begin position="4895"/>
        <end position="4911"/>
    </location>
</feature>
<dbReference type="Pfam" id="PF17867">
    <property type="entry name" value="AAA_lid_7"/>
    <property type="match status" value="3"/>
</dbReference>
<feature type="region of interest" description="Disordered" evidence="11">
    <location>
        <begin position="4415"/>
        <end position="4451"/>
    </location>
</feature>
<feature type="compositionally biased region" description="Basic and acidic residues" evidence="11">
    <location>
        <begin position="5202"/>
        <end position="5220"/>
    </location>
</feature>
<evidence type="ECO:0000256" key="2">
    <source>
        <dbReference type="ARBA" id="ARBA00004642"/>
    </source>
</evidence>
<dbReference type="GO" id="GO:0016887">
    <property type="term" value="F:ATP hydrolysis activity"/>
    <property type="evidence" value="ECO:0007669"/>
    <property type="project" value="InterPro"/>
</dbReference>
<sequence>MDLSSATSDLLEFLDTQIQVRPTEATLSQSQRQTLVSFADGANPSSRESTTEALNIISQLLKNEHFSIKIVELFRPLVVDLVARWLTADASSPRLGNSGSEDLNRNTQGDLESMARAFALILPIVPQTTSFAVRLFTQYPSPLEWFNTLTEVSLRSPSEDVTMRALSTLMTCFRLLNFSQSTFTTLWDWTPIYNLLSYNDESIKYLAIRCLAIVLDIRDDQIGEALKAHLNGADVNWITGSQKYKADLLSLLEQDRISAAQLSLFKNPAMSVDNEGTRYITEADLSPLTVNLCGVLLPRSVNSHGESSTLKAKLVLTDTTKHNLHSIGLALSIGAPVLLEGVTGAGKTALVEEVARVTGRDDLVKIHLGDQTDSKVLLGTYVSTSTPGSFKWQAGVLTTAVRDGKWLLIEDIDLAPMEVLSVLLPLLESRTLFIPSRGEKIPASEGFQLFATKSLIPTRSGRMMARNIGGTDGSIGSNLWTRVQVNSLSHQELSQIIHERFSNLGDDILPKLIMGVFERISDIFSSTEFSTSQSMVSRVISPRDLMKWCTRIDTMIQAKGGIAALGNMISQRRGIDELILQDLFAEAVDCFCSMIAEYDVWVQVLIRLGAALTLPEQTVLHYINNYAPKLDESRDDFVTIGRVTLPVLTVEDGGSRRRGKRPTFARTAHAAKLLERIAVSVRLNEPTLLVGETGTGKTTVVQQLAHLLNHDLTVINLSQQSDSSDLLGGFKPVDVKVLAVPLKIMFDELFTRTFSKKKNQEFMNLVDKLYHKSKWDQLIKTWTKAVEMAEIQINKSKQSAHGEGGSSKKISPTLKQDWQSFSDQLSKLKETYSASSAKFVFSFLEGALVKAVRRGDWILLDEINLATTETLESLSGLLQDEKGSILLAERGDSEPVVRHPGFRVFACMNPATDVGKKDLPPGLRNRFTEFYVHPPDARMDDLQEIIKAYLKNVVIRDEVAVVDIAEFYMEVKKLSNLHKLADGAGQRPHFSMRTLTRALQFVREITETYGLRRSMYEAFSMTFLTQLDKASEKTVRQLVVKHLLRNVQNPTKMVAQIPRRPETGEGVEVIQFGHFWLQCGSHPIHNDARYIRTSSVDINLNNLARVVMTRRFPILIQGPTSSGKTSMIEYLANCLGHKFVRINNHEHTDLQEYIGTYISNSEGQLVFQEGVLVEALRNGYWIVLDELNLAPSDVLEALNRLLDDNRELVIPETGEIVRPHPDFMLFATQNPAGLYGGRKQLSRAFRNRFLELFFDEIPENELETILSQRCVMAPSYCKRLVEVYKKLMARRQTTRLFEQGHGFITLRDLFRWAGRGAGSYEELAMDGYMILAERCRKDEERSVVKEVLEEVMKCKIDLDQMYNCPEVHEYIEKFHGGRENVVWTKAMRRLFTLVSRCLKNNEPVLLVGETGCGKTTVCQMLSEYLGRELVIVNCHQNTETADLLGGQRPVRNNQGFVASTKTELVRFIIQSGSEITFVPEEADLDVIVTAFENCVKAGQLESRVLDDGTELKIVIAELRKAYRQATTLFEWHDGPLVQSMKEGHLFLLDEISLADDSVLERLNSVLEPHRLLVLAEKGGKTVEVMNGVPNFQFLATMNPGGDYGKKELSPALRNRFTEIWVPAVTDREDLIKIIDEQIQYKTEMAGFSERILDFIAWFTHELGKSRVVVSLRDILAWVRFMNALMSKGQLTAEEAFVHGGSLVLLDGLGSNASAGGASLTGDLLKEFRLRSLAALSKKDDVLSLGEASVFADGTGAVKNGDGEFGITPFYIKKGQLEDQKIKFTLLAPTTTDNAMRVLRALQLRKPILLEGSPGVGKTSLISALATASAHNLVRINLSEQTDLMDLFGSDLPVEGGNSGEFAWRDAPFLQAMKSGDWVLLDEINLASQSVLEGLNSCLDHRGAVYIPELDRTFDCDPNFRVFAAQNPLQQGGGRKGLPKSFVNRFTQVFVEQLSDGDILFICKHLFPEVEDSMMSKMIEFNYQMFEETMVKMTFGRKGSPWEFNLRDVFRWMELMTLPDHGLRFNHDPAEHFDLIYLQRMRTEEDRAATTALFEKIFGQTYNRNKVPYYHIDDKNLQVGHSLLTRQHGDTSNVLGKDLHIMQSLLTPLEGLMKCVEVNWMAILTGPASSGKTSIVRLLANLTGNKLEEFSMNSGVDTMELLGGFEQVDIARHQEHILFGLSRLASRVSRELILIRGEAGVNSVAYAREISQSLYLLQSQDRFAKRGAFDGNHADDRVMRNNAIESLLNQIRYLVQEFRLEFTKEMNELDEKFKVLRGLENTSVSGRFEWIDGSLINALEHGYWLLIDNANLSNPSVLDRLNSLMEPSGTLMVNERGLVDGEVRIIRPHPNFRIFMTVDPRYGELSRAMRNRGVEITLVDAEWINNTHDSVKITNSLGIRGSGVTKMISNIHHYIQDYFKLTMPWKTVNAKDMLLYTRFVVERLQRGEPLEMALRHGVQQVYTFEGENHLDLPTAETLEAPSFELEASYDKNLSVTSCPHLLDGRMFSQESKLATVSLHGSYLMYLLLLDAPTTASWTAAQYFLETNSIHDSDLRQTWIQNLMQTHDLEDSSRGQALLVDHILGMLSQSPLLARLATLKEHLATRLSLDVHFLGTQPADMRMNPNLFWAIDRLCETNEEAMADWLEYQAVARLIGLFIRVKKLDYTEEKVYALARGKKPSTVQISHLYQRQLWDKPLQHQVVAEISPCLNAIKTIVTQWITGMNGLSAENTTKLHLFLDKRDMVWEAVQQPTVNVGELMILVKMMSEAGEFLLQLSPEFFGPLFQSLNVMTEAMVLTTGTLMKNLWRRLHPSVLASQELVEVEEELLAIASTIDVWSDDSLLDHDILAKARAIGRMPEFKDTLVDAIATLYFVDQSPENGALLLKTIKHVPAHLRKQIEGVQKQQEGYTKLRSATDQDAENFMYPIMDFSSSVTEMALLSKLQHVLPAGAKLSKEVLDEIKSLHEFSLKSTTRSAVDFVPHKRLIWVFDSDSKDVSETTTAVYNRLVQDVLHNWHARLWHNAFKDAKFDSYGGKKPTEDVREFTAVQGPAKLFQSVDSVAYFNYLTTLPKAAISSLDIQLEQTRSLVSHQARISKHINRVAASLINLISSISMLLDAIVLVHTEIDFSQQLGSLEALSAILSSGTRQQSAFAGSLECLTQFKATDVPIKPSTIGRHLALAISHLVESVRYYQAVGESETLLQIHHGKAWVHVGLTFLILYVPDYSLDPTAKPRLMLHALQLKREALQSEIKVRQEIEASFTGSTENAIVLEKIQELSRVEYEIEHFSLDVALRPAKSQLEELFKQIWQIQKAAVNADTLSTLIEKMEKIKDGAQFDQEKLFQDVTQEFIRRNGQKFRAYRDILQPLVVAIYQVKFGVRQISSACALGDVPDRETLESIVTSLVRIPDYHVENSDRFNSLHVVTQPATLQVVKRTVFDKNMVSKPWSFYLKYLITALQHQRREVSATGLLGLASVDTLDNLFAEVTDIWTKGEEHAAKLAVEQESLYKQRVKKYEGLDDDAMDEATFKEMFPDFADDFKPADDSMTIPDDEGKEAAAPAVEEKTFDEKDVTLIGKLHRAVFEVAELNKCSGAVMTAQERRSRIWTWYNRASELADVSETVFSHHLDAASQGAHMLSSALMEDWLTGKDNNYWASEPTYDFYKDQRVAEAVRIVPILQKLRHRLEGILAVWTEHAVIQSLIDFCDRLITFPMDSPVAKLLAGLEALLLKTEDWQSVASREYSILDNQEELKTLIISWRQLELTCWPKLLEIQDKNQAESVFTWWFHFYGSVVKPTRDMDLAIDDGETIDVNAHVKGLLGVMDQFLQASTVGDFMPRMDLLRTFHNHLQIRGELTLAERQKRHPDQVPQTAVASKVADAIWNVHQYYAQFIENVQTYVATLKKPIEKEMKEHVKIASWKDTNIHALKASALKTHRRLNKLLRKYRDVLRKPLTDIITAYQLETPVVHANKKGQVFEIIQPSSKVWISELALSTSKHSDNVRQLFESSITASPNKALANLETTFGLLKKHTFKNIVFPSSDSEPLEELCGDIIQQIEDFQKDTPSKMTEENKSQLKNLKTIRKRALVDLLKLLQRLGLNRHRMVRLEEDLLGYVFHLPPTEIQDIEAQAKLDDKVIPAGSQVAQLWKKSDDYFYRIVARMMQLRRLSQQPPKDITVVEAEKGRGYTEHLVNLVIEQRQELQSMKSSMDIIRGVASQFEGIFILSENATISLNRSGPEMLMQHKAALDKLLDLFSDAILAFEVSIRHSTSAVRGQMFSIVQNALQKTKSLKHSLDAVVSHWYLNPMVAGGVSPLLSNPTLQSLSRSIESVHEIEHSLANVLEQMPETFNILGPLLCQISESFPRQLPMDTQSEQELQLTLSGNEPVLQRLQQINDEIEGCITTVLVSVQNTRHYLDKVSTAAAPTSAESMSLAAAPEQPGADDTNAEQKADEDDERDEYGMPEKFITSENKKFAAMHRHLHMDSIVKKTRSINEKIQDLVQYAGQHASTLSPSERAAAEALVTMRLQQLYPFIQQYLFLAQHHIFHFVQHHKTINKLTYVLCNTFSILFSKGFCIPEMEQEMKEGEEQSNVAGTGIGDGEGGKDVSDEIEDEEQVLGTQNDKKQDEDEKKETEEEDKGIEMENDFEGNMEDVEPSSDQEDDEDDEDEDEKEDPDEAIGDVDDDNPEAIDEKMWGDDEAEDARDNDKMIDEDKSTEQNEQESDMVAKDEEDSGKQDDKKKNKKEEKKDQGKEDQTEEGQEGGDEEKNDAEAQEDDDAEEEEFEDHNDEESAEHKPDDQQQVEIPEAETLDLPDDLNLDGDEKEGDDGDDGPDEEPFEDQMDVDEQFSKDKKEEGGDDDQDGEDEKDDKEGEEFPSDEKAEDDEMQNPEDEDVDMGEPPVTAEEGEEKEEENEDEDEPRDDSRQRPNEDARKAEEKKSEEEKDEEDEDVKASEQEEQPDQDAEAQQEFGVEGEQGKANSSENPKAEADSQRSMDSAPTASKSDPNMEDQQDQQNRPQERGDDSQKESRPSNEEDKEKPKKRETNPHRSLAEALKNWKQKLQDLADPDEEEEEEKTEEEKTKDDEAKEGEEMEVDENQAFEYLQNDDEAHDMETMGNANEQQMQDRNKDLAAIDEEQMKEDEKDENVADMDVDQKDEDVEMDEGPDEQKPKVDEDAMEESKPENAQGAFFSQRMDKRKKEREENENEDEESNKKEKDQAADAHEPLKPEEIEELRQQLETSLGDWRSTGRDPKEAQALWQKYDNLTQDLALGLCEQLRLILEPTQATKLKGDYRTGKRLNMKKIIPYIASQFKKDKIWLRRTKPSKRQYQVMIAIDDSTSMSESHSVQLAYESLALISKALSQLEVGEIGIMSFGEQVQLLHPFDQPFTGEAGAKVLQRFGFDQSKTYVKKLMESSIALLQQAKMNQSGAARSQELWQLQIIISDGICENHETLKALVRQAAEQQIMLIFIILDNKPAKESIMEMTTASFKTVNGVPKLTLDRYLDSFPFDYYVVLQNINSLPETLADALRQYFSFVAS</sequence>
<dbReference type="GO" id="GO:0005730">
    <property type="term" value="C:nucleolus"/>
    <property type="evidence" value="ECO:0007669"/>
    <property type="project" value="UniProtKB-SubCell"/>
</dbReference>
<evidence type="ECO:0000256" key="7">
    <source>
        <dbReference type="ARBA" id="ARBA00022840"/>
    </source>
</evidence>
<feature type="compositionally biased region" description="Polar residues" evidence="11">
    <location>
        <begin position="4984"/>
        <end position="4995"/>
    </location>
</feature>
<feature type="compositionally biased region" description="Acidic residues" evidence="11">
    <location>
        <begin position="4847"/>
        <end position="4887"/>
    </location>
</feature>
<gene>
    <name evidence="13" type="ORF">EMPS_07591</name>
</gene>
<reference evidence="13" key="1">
    <citation type="submission" date="2021-11" db="EMBL/GenBank/DDBJ databases">
        <authorList>
            <person name="Herlambang A."/>
            <person name="Guo Y."/>
            <person name="Takashima Y."/>
            <person name="Nishizawa T."/>
        </authorList>
    </citation>
    <scope>NUCLEOTIDE SEQUENCE</scope>
    <source>
        <strain evidence="13">E1425</strain>
    </source>
</reference>
<feature type="compositionally biased region" description="Basic and acidic residues" evidence="11">
    <location>
        <begin position="4912"/>
        <end position="4932"/>
    </location>
</feature>
<dbReference type="PANTHER" id="PTHR48103">
    <property type="entry name" value="MIDASIN-RELATED"/>
    <property type="match status" value="1"/>
</dbReference>
<feature type="region of interest" description="Disordered" evidence="11">
    <location>
        <begin position="4578"/>
        <end position="5220"/>
    </location>
</feature>
<dbReference type="CDD" id="cd00009">
    <property type="entry name" value="AAA"/>
    <property type="match status" value="2"/>
</dbReference>
<dbReference type="PANTHER" id="PTHR48103:SF2">
    <property type="entry name" value="MIDASIN"/>
    <property type="match status" value="1"/>
</dbReference>
<keyword evidence="14" id="KW-1185">Reference proteome</keyword>
<evidence type="ECO:0000256" key="6">
    <source>
        <dbReference type="ARBA" id="ARBA00022741"/>
    </source>
</evidence>
<evidence type="ECO:0000256" key="4">
    <source>
        <dbReference type="ARBA" id="ARBA00017143"/>
    </source>
</evidence>
<name>A0A9P3LYL0_9FUNG</name>
<dbReference type="InterPro" id="IPR041190">
    <property type="entry name" value="Midasin_AAA_lid_5"/>
</dbReference>
<feature type="domain" description="VWFA" evidence="12">
    <location>
        <begin position="5321"/>
        <end position="5521"/>
    </location>
</feature>
<dbReference type="Pfam" id="PF07728">
    <property type="entry name" value="AAA_5"/>
    <property type="match status" value="8"/>
</dbReference>
<dbReference type="GO" id="GO:0005654">
    <property type="term" value="C:nucleoplasm"/>
    <property type="evidence" value="ECO:0007669"/>
    <property type="project" value="UniProtKB-SubCell"/>
</dbReference>
<comment type="similarity">
    <text evidence="3 10">Belongs to the midasin family.</text>
</comment>
<keyword evidence="5" id="KW-0597">Phosphoprotein</keyword>
<evidence type="ECO:0000256" key="9">
    <source>
        <dbReference type="ARBA" id="ARBA00023242"/>
    </source>
</evidence>
<dbReference type="PROSITE" id="PS50234">
    <property type="entry name" value="VWFA"/>
    <property type="match status" value="1"/>
</dbReference>
<comment type="caution">
    <text evidence="13">The sequence shown here is derived from an EMBL/GenBank/DDBJ whole genome shotgun (WGS) entry which is preliminary data.</text>
</comment>
<dbReference type="Pfam" id="PF21108">
    <property type="entry name" value="MDN1_4th"/>
    <property type="match status" value="1"/>
</dbReference>
<dbReference type="Pfam" id="PF17865">
    <property type="entry name" value="AAA_lid_5"/>
    <property type="match status" value="1"/>
</dbReference>
<dbReference type="FunFam" id="3.40.50.300:FF:001368">
    <property type="entry name" value="Midasin"/>
    <property type="match status" value="1"/>
</dbReference>
<evidence type="ECO:0000256" key="3">
    <source>
        <dbReference type="ARBA" id="ARBA00007188"/>
    </source>
</evidence>
<feature type="compositionally biased region" description="Basic and acidic residues" evidence="11">
    <location>
        <begin position="4717"/>
        <end position="4746"/>
    </location>
</feature>
<feature type="compositionally biased region" description="Basic and acidic residues" evidence="11">
    <location>
        <begin position="4695"/>
        <end position="4709"/>
    </location>
</feature>
<dbReference type="OrthoDB" id="5186at2759"/>
<dbReference type="SUPFAM" id="SSF53300">
    <property type="entry name" value="vWA-like"/>
    <property type="match status" value="1"/>
</dbReference>
<dbReference type="FunFam" id="3.40.50.300:FF:000142">
    <property type="entry name" value="Midasin"/>
    <property type="match status" value="1"/>
</dbReference>
<feature type="compositionally biased region" description="Basic and acidic residues" evidence="11">
    <location>
        <begin position="4614"/>
        <end position="4626"/>
    </location>
</feature>
<feature type="compositionally biased region" description="Basic and acidic residues" evidence="11">
    <location>
        <begin position="5157"/>
        <end position="5173"/>
    </location>
</feature>
<feature type="compositionally biased region" description="Acidic residues" evidence="11">
    <location>
        <begin position="5077"/>
        <end position="5101"/>
    </location>
</feature>
<feature type="compositionally biased region" description="Acidic residues" evidence="11">
    <location>
        <begin position="4627"/>
        <end position="4681"/>
    </location>
</feature>
<comment type="subcellular location">
    <subcellularLocation>
        <location evidence="1">Nucleus</location>
        <location evidence="1">Nucleolus</location>
    </subcellularLocation>
    <subcellularLocation>
        <location evidence="2">Nucleus</location>
        <location evidence="2">Nucleoplasm</location>
    </subcellularLocation>
</comment>
<dbReference type="SUPFAM" id="SSF52540">
    <property type="entry name" value="P-loop containing nucleoside triphosphate hydrolases"/>
    <property type="match status" value="6"/>
</dbReference>
<dbReference type="InterPro" id="IPR036465">
    <property type="entry name" value="vWFA_dom_sf"/>
</dbReference>
<dbReference type="CDD" id="cd01460">
    <property type="entry name" value="vWA_midasin"/>
    <property type="match status" value="1"/>
</dbReference>
<dbReference type="GO" id="GO:0000027">
    <property type="term" value="P:ribosomal large subunit assembly"/>
    <property type="evidence" value="ECO:0007669"/>
    <property type="project" value="InterPro"/>
</dbReference>
<dbReference type="Gene3D" id="3.40.50.410">
    <property type="entry name" value="von Willebrand factor, type A domain"/>
    <property type="match status" value="1"/>
</dbReference>
<keyword evidence="7 10" id="KW-0067">ATP-binding</keyword>
<dbReference type="Gene3D" id="3.40.50.300">
    <property type="entry name" value="P-loop containing nucleotide triphosphate hydrolases"/>
    <property type="match status" value="6"/>
</dbReference>
<organism evidence="13 14">
    <name type="scientific">Entomortierella parvispora</name>
    <dbReference type="NCBI Taxonomy" id="205924"/>
    <lineage>
        <taxon>Eukaryota</taxon>
        <taxon>Fungi</taxon>
        <taxon>Fungi incertae sedis</taxon>
        <taxon>Mucoromycota</taxon>
        <taxon>Mortierellomycotina</taxon>
        <taxon>Mortierellomycetes</taxon>
        <taxon>Mortierellales</taxon>
        <taxon>Mortierellaceae</taxon>
        <taxon>Entomortierella</taxon>
    </lineage>
</organism>
<feature type="compositionally biased region" description="Basic and acidic residues" evidence="11">
    <location>
        <begin position="5008"/>
        <end position="5041"/>
    </location>
</feature>
<evidence type="ECO:0000256" key="5">
    <source>
        <dbReference type="ARBA" id="ARBA00022553"/>
    </source>
</evidence>
<feature type="compositionally biased region" description="Acidic residues" evidence="11">
    <location>
        <begin position="4797"/>
        <end position="4837"/>
    </location>
</feature>
<dbReference type="InterPro" id="IPR002035">
    <property type="entry name" value="VWF_A"/>
</dbReference>
<dbReference type="Proteomes" id="UP000827284">
    <property type="component" value="Unassembled WGS sequence"/>
</dbReference>
<feature type="compositionally biased region" description="Acidic residues" evidence="11">
    <location>
        <begin position="4933"/>
        <end position="4956"/>
    </location>
</feature>
<protein>
    <recommendedName>
        <fullName evidence="4 10">Midasin</fullName>
    </recommendedName>
</protein>
<evidence type="ECO:0000313" key="13">
    <source>
        <dbReference type="EMBL" id="GJJ75233.1"/>
    </source>
</evidence>
<proteinExistence type="inferred from homology"/>
<evidence type="ECO:0000256" key="11">
    <source>
        <dbReference type="SAM" id="MobiDB-lite"/>
    </source>
</evidence>
<dbReference type="InterPro" id="IPR048617">
    <property type="entry name" value="MDN1_AAA_lid_4"/>
</dbReference>
<dbReference type="InterPro" id="IPR011704">
    <property type="entry name" value="ATPase_dyneun-rel_AAA"/>
</dbReference>
<keyword evidence="9 10" id="KW-0539">Nucleus</keyword>
<evidence type="ECO:0000313" key="14">
    <source>
        <dbReference type="Proteomes" id="UP000827284"/>
    </source>
</evidence>
<feature type="compositionally biased region" description="Acidic residues" evidence="11">
    <location>
        <begin position="4747"/>
        <end position="4783"/>
    </location>
</feature>
<evidence type="ECO:0000256" key="10">
    <source>
        <dbReference type="PIRNR" id="PIRNR010340"/>
    </source>
</evidence>
<reference evidence="13" key="2">
    <citation type="journal article" date="2022" name="Microbiol. Resour. Announc.">
        <title>Whole-Genome Sequence of Entomortierella parvispora E1425, a Mucoromycotan Fungus Associated with Burkholderiaceae-Related Endosymbiotic Bacteria.</title>
        <authorList>
            <person name="Herlambang A."/>
            <person name="Guo Y."/>
            <person name="Takashima Y."/>
            <person name="Narisawa K."/>
            <person name="Ohta H."/>
            <person name="Nishizawa T."/>
        </authorList>
    </citation>
    <scope>NUCLEOTIDE SEQUENCE</scope>
    <source>
        <strain evidence="13">E1425</strain>
    </source>
</reference>
<accession>A0A9P3LYL0</accession>
<dbReference type="SMART" id="SM00382">
    <property type="entry name" value="AAA"/>
    <property type="match status" value="6"/>
</dbReference>
<feature type="compositionally biased region" description="Acidic residues" evidence="11">
    <location>
        <begin position="5123"/>
        <end position="5156"/>
    </location>
</feature>
<dbReference type="GO" id="GO:0005524">
    <property type="term" value="F:ATP binding"/>
    <property type="evidence" value="ECO:0007669"/>
    <property type="project" value="UniProtKB-KW"/>
</dbReference>
<dbReference type="PIRSF" id="PIRSF010340">
    <property type="entry name" value="Midasin"/>
    <property type="match status" value="1"/>
</dbReference>
<dbReference type="FunFam" id="3.40.50.300:FF:000712">
    <property type="entry name" value="Midasin"/>
    <property type="match status" value="1"/>
</dbReference>
<dbReference type="GO" id="GO:0000055">
    <property type="term" value="P:ribosomal large subunit export from nucleus"/>
    <property type="evidence" value="ECO:0007669"/>
    <property type="project" value="TreeGrafter"/>
</dbReference>
<evidence type="ECO:0000259" key="12">
    <source>
        <dbReference type="PROSITE" id="PS50234"/>
    </source>
</evidence>
<dbReference type="InterPro" id="IPR003593">
    <property type="entry name" value="AAA+_ATPase"/>
</dbReference>
<dbReference type="InterPro" id="IPR012099">
    <property type="entry name" value="Midasin"/>
</dbReference>
<feature type="compositionally biased region" description="Acidic residues" evidence="11">
    <location>
        <begin position="5056"/>
        <end position="5067"/>
    </location>
</feature>
<dbReference type="GO" id="GO:0030687">
    <property type="term" value="C:preribosome, large subunit precursor"/>
    <property type="evidence" value="ECO:0007669"/>
    <property type="project" value="TreeGrafter"/>
</dbReference>
<evidence type="ECO:0000256" key="8">
    <source>
        <dbReference type="ARBA" id="ARBA00023186"/>
    </source>
</evidence>
<comment type="function">
    <text evidence="10">Nuclear chaperone required for maturation and nuclear export of pre-60S ribosome subunits.</text>
</comment>
<dbReference type="InterPro" id="IPR040848">
    <property type="entry name" value="AAA_lid_7"/>
</dbReference>
<dbReference type="EMBL" id="BQFW01000010">
    <property type="protein sequence ID" value="GJJ75233.1"/>
    <property type="molecule type" value="Genomic_DNA"/>
</dbReference>
<evidence type="ECO:0000256" key="1">
    <source>
        <dbReference type="ARBA" id="ARBA00004604"/>
    </source>
</evidence>
<keyword evidence="8 10" id="KW-0143">Chaperone</keyword>
<dbReference type="InterPro" id="IPR027417">
    <property type="entry name" value="P-loop_NTPase"/>
</dbReference>